<sequence>MTAMGKTAMGKVTAATVVAAASGYLVLLLAARDLGATGYGTFAAFWADAAARPARRTCHAGDAGPDRRPARRGRDTSGPAQPRPTARTRARP</sequence>
<dbReference type="EMBL" id="CP045809">
    <property type="protein sequence ID" value="QHN33882.1"/>
    <property type="molecule type" value="Genomic_DNA"/>
</dbReference>
<reference evidence="2" key="1">
    <citation type="journal article" date="2021" name="Nat. Microbiol.">
        <title>Cocultivation of an ultrasmall environmental parasitic bacterium with lytic ability against bacteria associated with wastewater foams.</title>
        <authorList>
            <person name="Batinovic S."/>
            <person name="Rose J.J.A."/>
            <person name="Ratcliffe J."/>
            <person name="Seviour R.J."/>
            <person name="Petrovski S."/>
        </authorList>
    </citation>
    <scope>NUCLEOTIDE SEQUENCE</scope>
    <source>
        <strain evidence="2">CON9</strain>
    </source>
</reference>
<evidence type="ECO:0000313" key="2">
    <source>
        <dbReference type="EMBL" id="QHN33882.1"/>
    </source>
</evidence>
<gene>
    <name evidence="2" type="ORF">GII31_02145</name>
</gene>
<dbReference type="Proteomes" id="UP001059836">
    <property type="component" value="Chromosome"/>
</dbReference>
<feature type="region of interest" description="Disordered" evidence="1">
    <location>
        <begin position="53"/>
        <end position="92"/>
    </location>
</feature>
<proteinExistence type="predicted"/>
<keyword evidence="3" id="KW-1185">Reference proteome</keyword>
<feature type="compositionally biased region" description="Basic and acidic residues" evidence="1">
    <location>
        <begin position="64"/>
        <end position="75"/>
    </location>
</feature>
<accession>A0ABX6IDB6</accession>
<evidence type="ECO:0000313" key="3">
    <source>
        <dbReference type="Proteomes" id="UP001059836"/>
    </source>
</evidence>
<protein>
    <submittedName>
        <fullName evidence="2">Uncharacterized protein</fullName>
    </submittedName>
</protein>
<evidence type="ECO:0000256" key="1">
    <source>
        <dbReference type="SAM" id="MobiDB-lite"/>
    </source>
</evidence>
<organism evidence="2 3">
    <name type="scientific">Gordonia pseudamarae</name>
    <dbReference type="NCBI Taxonomy" id="2831662"/>
    <lineage>
        <taxon>Bacteria</taxon>
        <taxon>Bacillati</taxon>
        <taxon>Actinomycetota</taxon>
        <taxon>Actinomycetes</taxon>
        <taxon>Mycobacteriales</taxon>
        <taxon>Gordoniaceae</taxon>
        <taxon>Gordonia</taxon>
    </lineage>
</organism>
<name>A0ABX6IDB6_9ACTN</name>